<reference evidence="8 9" key="1">
    <citation type="submission" date="2024-04" db="EMBL/GenBank/DDBJ databases">
        <authorList>
            <consortium name="Genoscope - CEA"/>
            <person name="William W."/>
        </authorList>
    </citation>
    <scope>NUCLEOTIDE SEQUENCE [LARGE SCALE GENOMIC DNA]</scope>
</reference>
<organism evidence="8 9">
    <name type="scientific">Lymnaea stagnalis</name>
    <name type="common">Great pond snail</name>
    <name type="synonym">Helix stagnalis</name>
    <dbReference type="NCBI Taxonomy" id="6523"/>
    <lineage>
        <taxon>Eukaryota</taxon>
        <taxon>Metazoa</taxon>
        <taxon>Spiralia</taxon>
        <taxon>Lophotrochozoa</taxon>
        <taxon>Mollusca</taxon>
        <taxon>Gastropoda</taxon>
        <taxon>Heterobranchia</taxon>
        <taxon>Euthyneura</taxon>
        <taxon>Panpulmonata</taxon>
        <taxon>Hygrophila</taxon>
        <taxon>Lymnaeoidea</taxon>
        <taxon>Lymnaeidae</taxon>
        <taxon>Lymnaea</taxon>
    </lineage>
</organism>
<comment type="catalytic activity">
    <reaction evidence="7">
        <text>alpha-D-glucosaminyl-[heparan sulfate](n) + 3'-phosphoadenylyl sulfate = 6-sulfo-alpha-D-glucosaminyl-[heparan sulfate](n) + adenosine 3',5'-bisphosphate + H(+)</text>
        <dbReference type="Rhea" id="RHEA:56604"/>
        <dbReference type="Rhea" id="RHEA-COMP:9830"/>
        <dbReference type="Rhea" id="RHEA-COMP:14621"/>
        <dbReference type="ChEBI" id="CHEBI:15378"/>
        <dbReference type="ChEBI" id="CHEBI:58339"/>
        <dbReference type="ChEBI" id="CHEBI:58343"/>
        <dbReference type="ChEBI" id="CHEBI:58388"/>
        <dbReference type="ChEBI" id="CHEBI:140604"/>
    </reaction>
</comment>
<sequence length="172" mass="19834">MMRKIPLYRSNKCRFIVFLLIAALSFIFLIIVYSCTGTVCFGVADSTPLPFAQTELSLQRIQQKNKFDASILHKVYKLDFESGDILVYLHIQKTGGATFGRHLVHNLAVNSPCRCQKDIKKCECVTSNNHIWLLSRHSTGWVCGLHADWTELNDCVDEWFKNNDLTHRTQRR</sequence>
<evidence type="ECO:0000256" key="7">
    <source>
        <dbReference type="RuleBase" id="RU364122"/>
    </source>
</evidence>
<keyword evidence="9" id="KW-1185">Reference proteome</keyword>
<evidence type="ECO:0000313" key="9">
    <source>
        <dbReference type="Proteomes" id="UP001497497"/>
    </source>
</evidence>
<keyword evidence="4" id="KW-1133">Transmembrane helix</keyword>
<dbReference type="AlphaFoldDB" id="A0AAV2IJB7"/>
<accession>A0AAV2IJB7</accession>
<evidence type="ECO:0000313" key="8">
    <source>
        <dbReference type="EMBL" id="CAL1545827.1"/>
    </source>
</evidence>
<dbReference type="PROSITE" id="PS51257">
    <property type="entry name" value="PROKAR_LIPOPROTEIN"/>
    <property type="match status" value="1"/>
</dbReference>
<evidence type="ECO:0000256" key="4">
    <source>
        <dbReference type="ARBA" id="ARBA00022989"/>
    </source>
</evidence>
<dbReference type="InterPro" id="IPR027417">
    <property type="entry name" value="P-loop_NTPase"/>
</dbReference>
<comment type="subcellular location">
    <subcellularLocation>
        <location evidence="1">Membrane</location>
        <topology evidence="1">Single-pass membrane protein</topology>
    </subcellularLocation>
    <subcellularLocation>
        <location evidence="7">Membrane</location>
        <topology evidence="7">Single-pass type II membrane protein</topology>
    </subcellularLocation>
</comment>
<gene>
    <name evidence="8" type="ORF">GSLYS_00019204001</name>
</gene>
<evidence type="ECO:0000256" key="3">
    <source>
        <dbReference type="ARBA" id="ARBA00022692"/>
    </source>
</evidence>
<dbReference type="GO" id="GO:0016020">
    <property type="term" value="C:membrane"/>
    <property type="evidence" value="ECO:0007669"/>
    <property type="project" value="UniProtKB-SubCell"/>
</dbReference>
<evidence type="ECO:0000256" key="2">
    <source>
        <dbReference type="ARBA" id="ARBA00022679"/>
    </source>
</evidence>
<dbReference type="Gene3D" id="3.40.50.300">
    <property type="entry name" value="P-loop containing nucleotide triphosphate hydrolases"/>
    <property type="match status" value="1"/>
</dbReference>
<evidence type="ECO:0000256" key="6">
    <source>
        <dbReference type="ARBA" id="ARBA00023180"/>
    </source>
</evidence>
<comment type="caution">
    <text evidence="8">The sequence shown here is derived from an EMBL/GenBank/DDBJ whole genome shotgun (WGS) entry which is preliminary data.</text>
</comment>
<dbReference type="InterPro" id="IPR010635">
    <property type="entry name" value="Heparan_SO4-6-sulfoTrfase"/>
</dbReference>
<dbReference type="GO" id="GO:0017095">
    <property type="term" value="F:heparan sulfate 6-sulfotransferase activity"/>
    <property type="evidence" value="ECO:0007669"/>
    <property type="project" value="TreeGrafter"/>
</dbReference>
<evidence type="ECO:0000256" key="1">
    <source>
        <dbReference type="ARBA" id="ARBA00004167"/>
    </source>
</evidence>
<keyword evidence="2 7" id="KW-0808">Transferase</keyword>
<comment type="function">
    <text evidence="7">6-O-sulfation enzyme which catalyzes the transfer of sulfate from 3'-phosphoadenosine 5'-phosphosulfate (PAPS) to position 6 of the N-sulfoglucosamine residue (GlcNS) of heparan sulfate.</text>
</comment>
<protein>
    <recommendedName>
        <fullName evidence="7">Heparan-sulfate 6-O-sulfotransferase</fullName>
        <ecNumber evidence="7">2.8.2.-</ecNumber>
    </recommendedName>
</protein>
<dbReference type="Proteomes" id="UP001497497">
    <property type="component" value="Unassembled WGS sequence"/>
</dbReference>
<dbReference type="EMBL" id="CAXITT010000738">
    <property type="protein sequence ID" value="CAL1545827.1"/>
    <property type="molecule type" value="Genomic_DNA"/>
</dbReference>
<comment type="similarity">
    <text evidence="7">Belongs to the sulfotransferase 6 family.</text>
</comment>
<keyword evidence="3" id="KW-0812">Transmembrane</keyword>
<dbReference type="PANTHER" id="PTHR12812:SF0">
    <property type="entry name" value="HEPARAN-SULFATE 6-O-SULFOTRANSFERASE"/>
    <property type="match status" value="1"/>
</dbReference>
<keyword evidence="7" id="KW-0735">Signal-anchor</keyword>
<dbReference type="PANTHER" id="PTHR12812">
    <property type="entry name" value="HEPARAN SULFATE 6-O-SULFOTRANSFERASE 3"/>
    <property type="match status" value="1"/>
</dbReference>
<evidence type="ECO:0000256" key="5">
    <source>
        <dbReference type="ARBA" id="ARBA00023136"/>
    </source>
</evidence>
<keyword evidence="6" id="KW-0325">Glycoprotein</keyword>
<keyword evidence="5 7" id="KW-0472">Membrane</keyword>
<name>A0AAV2IJB7_LYMST</name>
<proteinExistence type="inferred from homology"/>
<dbReference type="EC" id="2.8.2.-" evidence="7"/>